<feature type="transmembrane region" description="Helical" evidence="2">
    <location>
        <begin position="143"/>
        <end position="167"/>
    </location>
</feature>
<dbReference type="AlphaFoldDB" id="A0A2M9BUV0"/>
<dbReference type="OrthoDB" id="3218260at2"/>
<feature type="transmembrane region" description="Helical" evidence="2">
    <location>
        <begin position="403"/>
        <end position="422"/>
    </location>
</feature>
<keyword evidence="2" id="KW-0472">Membrane</keyword>
<sequence>MRAVVAAVTAFALGSRWRVFASTLVVTFLLGSLWALATPISGGPDESGHVMKAAASARGQWVGEDTGKPGLERFLLPADVADVGGEITCFAFDSNRTAACAPSLDDKPDTLTWVESGAGSYNPVYYVAVGWPTLFLHGEVAVFAMRALTALITAFFLACVAFAISLLPVANRWFPLAAFSVAATPMVFFLGGIVNPNGAEVSGTAAFVALLWVALSTGVPLRAHRETVVLAAIALVVVANLRATSPLYLAIAGALVAFAHGWGPLKSFFSRRWTTVVVVIALVGAVGGVVWTLTIGANAGFIPSSGIERDGRLVAFLHTLDSTPAYLQQAIAVFGWLDTRMPDYIYLLWALLMGGIAFVSLGFSRSVRTVVATAAACVVYVALPAVIQAPTVATVGYIWQGRYSLPLLVMALLIAGLGLTASGRDDFGTRGRRFLVFIVSTAVVVQVVSFLLALKRYVAGQDSSLEQLFAEGTWSPPVAWGLLVVAFALVFVVFGALLVALARRRYPSEAVLAGETSGPDAAEPRYAGGVERSARGARNTQ</sequence>
<accession>A0A2M9BUV0</accession>
<keyword evidence="2" id="KW-0812">Transmembrane</keyword>
<protein>
    <submittedName>
        <fullName evidence="3">Putative membrane protein DUF2142</fullName>
    </submittedName>
</protein>
<keyword evidence="2" id="KW-1133">Transmembrane helix</keyword>
<comment type="caution">
    <text evidence="3">The sequence shown here is derived from an EMBL/GenBank/DDBJ whole genome shotgun (WGS) entry which is preliminary data.</text>
</comment>
<evidence type="ECO:0000256" key="2">
    <source>
        <dbReference type="SAM" id="Phobius"/>
    </source>
</evidence>
<feature type="transmembrane region" description="Helical" evidence="2">
    <location>
        <begin position="201"/>
        <end position="219"/>
    </location>
</feature>
<organism evidence="3 4">
    <name type="scientific">Compostimonas suwonensis</name>
    <dbReference type="NCBI Taxonomy" id="1048394"/>
    <lineage>
        <taxon>Bacteria</taxon>
        <taxon>Bacillati</taxon>
        <taxon>Actinomycetota</taxon>
        <taxon>Actinomycetes</taxon>
        <taxon>Micrococcales</taxon>
        <taxon>Microbacteriaceae</taxon>
        <taxon>Compostimonas</taxon>
    </lineage>
</organism>
<evidence type="ECO:0000256" key="1">
    <source>
        <dbReference type="SAM" id="MobiDB-lite"/>
    </source>
</evidence>
<feature type="transmembrane region" description="Helical" evidence="2">
    <location>
        <begin position="174"/>
        <end position="195"/>
    </location>
</feature>
<feature type="transmembrane region" description="Helical" evidence="2">
    <location>
        <begin position="434"/>
        <end position="458"/>
    </location>
</feature>
<dbReference type="RefSeq" id="WP_157802967.1">
    <property type="nucleotide sequence ID" value="NZ_PGFB01000004.1"/>
</dbReference>
<gene>
    <name evidence="3" type="ORF">CLV54_2684</name>
</gene>
<evidence type="ECO:0000313" key="4">
    <source>
        <dbReference type="Proteomes" id="UP000230161"/>
    </source>
</evidence>
<name>A0A2M9BUV0_9MICO</name>
<feature type="transmembrane region" description="Helical" evidence="2">
    <location>
        <begin position="277"/>
        <end position="302"/>
    </location>
</feature>
<feature type="transmembrane region" description="Helical" evidence="2">
    <location>
        <begin position="226"/>
        <end position="241"/>
    </location>
</feature>
<feature type="region of interest" description="Disordered" evidence="1">
    <location>
        <begin position="513"/>
        <end position="541"/>
    </location>
</feature>
<dbReference type="Proteomes" id="UP000230161">
    <property type="component" value="Unassembled WGS sequence"/>
</dbReference>
<feature type="transmembrane region" description="Helical" evidence="2">
    <location>
        <begin position="478"/>
        <end position="502"/>
    </location>
</feature>
<proteinExistence type="predicted"/>
<keyword evidence="4" id="KW-1185">Reference proteome</keyword>
<feature type="transmembrane region" description="Helical" evidence="2">
    <location>
        <begin position="247"/>
        <end position="265"/>
    </location>
</feature>
<dbReference type="InterPro" id="IPR018674">
    <property type="entry name" value="DUF2142_membrane"/>
</dbReference>
<feature type="transmembrane region" description="Helical" evidence="2">
    <location>
        <begin position="344"/>
        <end position="363"/>
    </location>
</feature>
<reference evidence="3 4" key="1">
    <citation type="submission" date="2017-11" db="EMBL/GenBank/DDBJ databases">
        <title>Genomic Encyclopedia of Archaeal and Bacterial Type Strains, Phase II (KMG-II): From Individual Species to Whole Genera.</title>
        <authorList>
            <person name="Goeker M."/>
        </authorList>
    </citation>
    <scope>NUCLEOTIDE SEQUENCE [LARGE SCALE GENOMIC DNA]</scope>
    <source>
        <strain evidence="3 4">DSM 25625</strain>
    </source>
</reference>
<feature type="transmembrane region" description="Helical" evidence="2">
    <location>
        <begin position="370"/>
        <end position="391"/>
    </location>
</feature>
<evidence type="ECO:0000313" key="3">
    <source>
        <dbReference type="EMBL" id="PJJ61734.1"/>
    </source>
</evidence>
<dbReference type="EMBL" id="PGFB01000004">
    <property type="protein sequence ID" value="PJJ61734.1"/>
    <property type="molecule type" value="Genomic_DNA"/>
</dbReference>
<dbReference type="Pfam" id="PF09913">
    <property type="entry name" value="DUF2142"/>
    <property type="match status" value="1"/>
</dbReference>